<dbReference type="PaxDb" id="224325-AF_1313"/>
<name>O28956_ARCFU</name>
<organism evidence="1 2">
    <name type="scientific">Archaeoglobus fulgidus (strain ATCC 49558 / DSM 4304 / JCM 9628 / NBRC 100126 / VC-16)</name>
    <dbReference type="NCBI Taxonomy" id="224325"/>
    <lineage>
        <taxon>Archaea</taxon>
        <taxon>Methanobacteriati</taxon>
        <taxon>Methanobacteriota</taxon>
        <taxon>Archaeoglobi</taxon>
        <taxon>Archaeoglobales</taxon>
        <taxon>Archaeoglobaceae</taxon>
        <taxon>Archaeoglobus</taxon>
    </lineage>
</organism>
<evidence type="ECO:0008006" key="3">
    <source>
        <dbReference type="Google" id="ProtNLM"/>
    </source>
</evidence>
<dbReference type="HOGENOM" id="CLU_074324_0_0_2"/>
<evidence type="ECO:0000313" key="1">
    <source>
        <dbReference type="EMBL" id="AAB89932.1"/>
    </source>
</evidence>
<dbReference type="PhylomeDB" id="O28956"/>
<protein>
    <recommendedName>
        <fullName evidence="3">DUF169 domain-containing protein</fullName>
    </recommendedName>
</protein>
<dbReference type="PANTHER" id="PTHR37954">
    <property type="entry name" value="BLL4979 PROTEIN"/>
    <property type="match status" value="1"/>
</dbReference>
<dbReference type="PANTHER" id="PTHR37954:SF3">
    <property type="entry name" value="DUF169 DOMAIN-CONTAINING PROTEIN"/>
    <property type="match status" value="1"/>
</dbReference>
<dbReference type="EMBL" id="AE000782">
    <property type="protein sequence ID" value="AAB89932.1"/>
    <property type="molecule type" value="Genomic_DNA"/>
</dbReference>
<dbReference type="PIR" id="H69413">
    <property type="entry name" value="H69413"/>
</dbReference>
<accession>O28956</accession>
<dbReference type="EnsemblBacteria" id="AAB89932">
    <property type="protein sequence ID" value="AAB89932"/>
    <property type="gene ID" value="AF_1313"/>
</dbReference>
<dbReference type="InterPro" id="IPR003748">
    <property type="entry name" value="DUF169"/>
</dbReference>
<dbReference type="DNASU" id="1484539"/>
<keyword evidence="2" id="KW-1185">Reference proteome</keyword>
<dbReference type="KEGG" id="afu:AF_1313"/>
<reference evidence="1 2" key="1">
    <citation type="journal article" date="1997" name="Nature">
        <title>The complete genome sequence of the hyperthermophilic, sulphate-reducing archaeon Archaeoglobus fulgidus.</title>
        <authorList>
            <person name="Klenk H.P."/>
            <person name="Clayton R.A."/>
            <person name="Tomb J."/>
            <person name="White O."/>
            <person name="Nelson K.E."/>
            <person name="Ketchum K.A."/>
            <person name="Dodson R.J."/>
            <person name="Gwinn M."/>
            <person name="Hickey E.K."/>
            <person name="Peterson J.D."/>
            <person name="Richardson D.L."/>
            <person name="Kerlavage A.R."/>
            <person name="Graham D.E."/>
            <person name="Kyrpides N.C."/>
            <person name="Fleischmann R.D."/>
            <person name="Quackenbush J."/>
            <person name="Lee N.H."/>
            <person name="Sutton G.G."/>
            <person name="Gill S."/>
            <person name="Kirkness E.F."/>
            <person name="Dougherty B.A."/>
            <person name="McKenney K."/>
            <person name="Adams M.D."/>
            <person name="Loftus B."/>
            <person name="Peterson S."/>
            <person name="Reich C.I."/>
            <person name="McNeil L.K."/>
            <person name="Badger J.H."/>
            <person name="Glodek A."/>
            <person name="Zhou L."/>
            <person name="Overbeek R."/>
            <person name="Gocayne J.D."/>
            <person name="Weidman J.F."/>
            <person name="McDonald L."/>
            <person name="Utterback T."/>
            <person name="Cotton M.D."/>
            <person name="Spriggs T."/>
            <person name="Artiach P."/>
            <person name="Kaine B.P."/>
            <person name="Sykes S.M."/>
            <person name="Sadow P.W."/>
            <person name="D'Andrea K.P."/>
            <person name="Bowman C."/>
            <person name="Fujii C."/>
            <person name="Garland S.A."/>
            <person name="Mason T.M."/>
            <person name="Olsen G.J."/>
            <person name="Fraser C.M."/>
            <person name="Smith H.O."/>
            <person name="Woese C.R."/>
            <person name="Venter J.C."/>
        </authorList>
    </citation>
    <scope>NUCLEOTIDE SEQUENCE [LARGE SCALE GENOMIC DNA]</scope>
    <source>
        <strain evidence="2">ATCC 49558 / DSM 4304 / JCM 9628 / NBRC 100126 / VC-16</strain>
    </source>
</reference>
<dbReference type="Proteomes" id="UP000002199">
    <property type="component" value="Chromosome"/>
</dbReference>
<sequence>MKLRRNMKWNDEGKRIVEMLKLRTPPVGVKFFQEKYEPERAFRPSKYGIKMAVCQAIAFARYIGRTVVLEAEDFGCPPAMLLYGVAEYEGSLKDILVGAQWLKDESCEVAEQKLPLGKYKSFVFGDMTKMAEEPEAVMIFGTPAQIGRLIQAATYFGGAVKANLTAKTASCAEALFPALRGEVAIAVPGAGDRVFAAIQETEMIFAMPYAWTGKILEGLENAGRGANISYPPSPFLMFTPRFPKHYRETAEKFKLV</sequence>
<gene>
    <name evidence="1" type="ordered locus">AF_1313</name>
</gene>
<dbReference type="Pfam" id="PF02596">
    <property type="entry name" value="DUF169"/>
    <property type="match status" value="1"/>
</dbReference>
<dbReference type="STRING" id="224325.AF_1313"/>
<dbReference type="AlphaFoldDB" id="O28956"/>
<evidence type="ECO:0000313" key="2">
    <source>
        <dbReference type="Proteomes" id="UP000002199"/>
    </source>
</evidence>
<proteinExistence type="predicted"/>
<dbReference type="eggNOG" id="arCOG02289">
    <property type="taxonomic scope" value="Archaea"/>
</dbReference>